<sequence length="79" mass="9253">MRVLESIESAGDDLQGVELVEFTIPYSKRLEDNQHDVIIVHRGHEYDVLGIKNIEYKDRELRLQAKRYEGVKRVTNVEV</sequence>
<name>A0A655XSL4_VIBCL</name>
<dbReference type="AlphaFoldDB" id="A0A655XSL4"/>
<reference evidence="1 2" key="1">
    <citation type="submission" date="2015-07" db="EMBL/GenBank/DDBJ databases">
        <authorList>
            <consortium name="Pathogen Informatics"/>
        </authorList>
    </citation>
    <scope>NUCLEOTIDE SEQUENCE [LARGE SCALE GENOMIC DNA]</scope>
    <source>
        <strain evidence="1 2">A316</strain>
    </source>
</reference>
<protein>
    <submittedName>
        <fullName evidence="1">Uncharacterized protein</fullName>
    </submittedName>
</protein>
<dbReference type="EMBL" id="CWQY01000004">
    <property type="protein sequence ID" value="CSC21461.1"/>
    <property type="molecule type" value="Genomic_DNA"/>
</dbReference>
<dbReference type="Proteomes" id="UP000041770">
    <property type="component" value="Unassembled WGS sequence"/>
</dbReference>
<organism evidence="1 2">
    <name type="scientific">Vibrio cholerae</name>
    <dbReference type="NCBI Taxonomy" id="666"/>
    <lineage>
        <taxon>Bacteria</taxon>
        <taxon>Pseudomonadati</taxon>
        <taxon>Pseudomonadota</taxon>
        <taxon>Gammaproteobacteria</taxon>
        <taxon>Vibrionales</taxon>
        <taxon>Vibrionaceae</taxon>
        <taxon>Vibrio</taxon>
    </lineage>
</organism>
<evidence type="ECO:0000313" key="2">
    <source>
        <dbReference type="Proteomes" id="UP000041770"/>
    </source>
</evidence>
<gene>
    <name evidence="1" type="ORF">ERS013200_00843</name>
</gene>
<accession>A0A655XSL4</accession>
<evidence type="ECO:0000313" key="1">
    <source>
        <dbReference type="EMBL" id="CSC21461.1"/>
    </source>
</evidence>
<proteinExistence type="predicted"/>